<dbReference type="OrthoDB" id="1123245at2"/>
<gene>
    <name evidence="1" type="ORF">LX87_05270</name>
</gene>
<sequence length="226" mass="23726">SVTVGAAPVAQQTLVSFSLINATTDQEIRVLSNGEQINLATLGTRNINIRANTNPATVGSVKMVLGGKQSRTQTDNGVPYALFGDSNGNFNNWTPALGSYTLTGTPYTASSAGGTAGVPLTISFTVVDQASGARVSAEDAGELQVMLLGNPITNDEVAFEVRGANGRPLRMQILDTKGQTVTERQIDEAAPLERQRLSVAGQATGILILRVSTPEQSRTLKVIKAQ</sequence>
<organism evidence="1 2">
    <name type="scientific">Larkinella arboricola</name>
    <dbReference type="NCBI Taxonomy" id="643671"/>
    <lineage>
        <taxon>Bacteria</taxon>
        <taxon>Pseudomonadati</taxon>
        <taxon>Bacteroidota</taxon>
        <taxon>Cytophagia</taxon>
        <taxon>Cytophagales</taxon>
        <taxon>Spirosomataceae</taxon>
        <taxon>Larkinella</taxon>
    </lineage>
</organism>
<dbReference type="RefSeq" id="WP_146624565.1">
    <property type="nucleotide sequence ID" value="NZ_QLMC01000008.1"/>
</dbReference>
<dbReference type="EMBL" id="QLMC01000008">
    <property type="protein sequence ID" value="RAJ92301.1"/>
    <property type="molecule type" value="Genomic_DNA"/>
</dbReference>
<accession>A0A327WLQ6</accession>
<evidence type="ECO:0000313" key="1">
    <source>
        <dbReference type="EMBL" id="RAJ92301.1"/>
    </source>
</evidence>
<protein>
    <submittedName>
        <fullName evidence="1">Putative secreted protein (Por secretion system target)</fullName>
    </submittedName>
</protein>
<reference evidence="1 2" key="1">
    <citation type="submission" date="2018-06" db="EMBL/GenBank/DDBJ databases">
        <title>Genomic Encyclopedia of Archaeal and Bacterial Type Strains, Phase II (KMG-II): from individual species to whole genera.</title>
        <authorList>
            <person name="Goeker M."/>
        </authorList>
    </citation>
    <scope>NUCLEOTIDE SEQUENCE [LARGE SCALE GENOMIC DNA]</scope>
    <source>
        <strain evidence="1 2">DSM 21851</strain>
    </source>
</reference>
<proteinExistence type="predicted"/>
<feature type="non-terminal residue" evidence="1">
    <location>
        <position position="1"/>
    </location>
</feature>
<evidence type="ECO:0000313" key="2">
    <source>
        <dbReference type="Proteomes" id="UP000248790"/>
    </source>
</evidence>
<comment type="caution">
    <text evidence="1">The sequence shown here is derived from an EMBL/GenBank/DDBJ whole genome shotgun (WGS) entry which is preliminary data.</text>
</comment>
<dbReference type="AlphaFoldDB" id="A0A327WLQ6"/>
<keyword evidence="2" id="KW-1185">Reference proteome</keyword>
<name>A0A327WLQ6_LARAB</name>
<dbReference type="NCBIfam" id="TIGR04183">
    <property type="entry name" value="Por_Secre_tail"/>
    <property type="match status" value="1"/>
</dbReference>
<dbReference type="InterPro" id="IPR026444">
    <property type="entry name" value="Secre_tail"/>
</dbReference>
<dbReference type="Proteomes" id="UP000248790">
    <property type="component" value="Unassembled WGS sequence"/>
</dbReference>